<name>A0ABM1DCR5_CERSS</name>
<proteinExistence type="predicted"/>
<dbReference type="RefSeq" id="XP_014649596.1">
    <property type="nucleotide sequence ID" value="XM_014794110.1"/>
</dbReference>
<dbReference type="PANTHER" id="PTHR45785">
    <property type="entry name" value="COMPLEMENT FACTOR H-RELATED"/>
    <property type="match status" value="1"/>
</dbReference>
<dbReference type="PROSITE" id="PS50923">
    <property type="entry name" value="SUSHI"/>
    <property type="match status" value="11"/>
</dbReference>
<dbReference type="InterPro" id="IPR051503">
    <property type="entry name" value="ComplSys_Reg/VirEntry_Med"/>
</dbReference>
<feature type="domain" description="Sushi" evidence="6">
    <location>
        <begin position="591"/>
        <end position="659"/>
    </location>
</feature>
<keyword evidence="7" id="KW-1185">Reference proteome</keyword>
<reference evidence="8" key="1">
    <citation type="submission" date="2025-08" db="UniProtKB">
        <authorList>
            <consortium name="RefSeq"/>
        </authorList>
    </citation>
    <scope>IDENTIFICATION</scope>
</reference>
<evidence type="ECO:0000313" key="7">
    <source>
        <dbReference type="Proteomes" id="UP000694910"/>
    </source>
</evidence>
<evidence type="ECO:0000256" key="5">
    <source>
        <dbReference type="SAM" id="MobiDB-lite"/>
    </source>
</evidence>
<feature type="disulfide bond" evidence="4">
    <location>
        <begin position="839"/>
        <end position="882"/>
    </location>
</feature>
<feature type="domain" description="Sushi" evidence="6">
    <location>
        <begin position="292"/>
        <end position="350"/>
    </location>
</feature>
<feature type="domain" description="Sushi" evidence="6">
    <location>
        <begin position="414"/>
        <end position="471"/>
    </location>
</feature>
<dbReference type="GeneID" id="101393840"/>
<dbReference type="PANTHER" id="PTHR45785:SF7">
    <property type="entry name" value="COMPLEMENT FACTOR H"/>
    <property type="match status" value="1"/>
</dbReference>
<dbReference type="InterPro" id="IPR000436">
    <property type="entry name" value="Sushi_SCR_CCP_dom"/>
</dbReference>
<comment type="caution">
    <text evidence="4">Lacks conserved residue(s) required for the propagation of feature annotation.</text>
</comment>
<dbReference type="InterPro" id="IPR035976">
    <property type="entry name" value="Sushi/SCR/CCP_sf"/>
</dbReference>
<dbReference type="SMART" id="SM00032">
    <property type="entry name" value="CCP"/>
    <property type="match status" value="15"/>
</dbReference>
<dbReference type="Proteomes" id="UP000694910">
    <property type="component" value="Unplaced"/>
</dbReference>
<feature type="region of interest" description="Disordered" evidence="5">
    <location>
        <begin position="598"/>
        <end position="617"/>
    </location>
</feature>
<evidence type="ECO:0000256" key="2">
    <source>
        <dbReference type="ARBA" id="ARBA00022729"/>
    </source>
</evidence>
<feature type="disulfide bond" evidence="4">
    <location>
        <begin position="720"/>
        <end position="763"/>
    </location>
</feature>
<organism evidence="7 8">
    <name type="scientific">Ceratotherium simum simum</name>
    <name type="common">Southern white rhinoceros</name>
    <dbReference type="NCBI Taxonomy" id="73337"/>
    <lineage>
        <taxon>Eukaryota</taxon>
        <taxon>Metazoa</taxon>
        <taxon>Chordata</taxon>
        <taxon>Craniata</taxon>
        <taxon>Vertebrata</taxon>
        <taxon>Euteleostomi</taxon>
        <taxon>Mammalia</taxon>
        <taxon>Eutheria</taxon>
        <taxon>Laurasiatheria</taxon>
        <taxon>Perissodactyla</taxon>
        <taxon>Rhinocerotidae</taxon>
        <taxon>Ceratotherium</taxon>
    </lineage>
</organism>
<sequence length="959" mass="108764">MNTSPSGHQSQTIKWRSLGSSHKNWGTICKIQDTSSLPGTPSTLELVKPCDFPEIKHGRLHYEEYYKPYFPVPIGKQYYYYCDQNFVTPSGRRGGYLDCRQEGWSPAVPCQRQCIFNYLEHGYYPYEGKNYLQGQSVKVDCYSGYSLPDEQTIMTCTENGWSPPPKCIHVKTCSKSDIEIENGFISESDFTYPLNKRARYKCKPGYVTADGKASGSITCLQSGWSAQPTCIKSCDMPLFEKARAKSDRTWFKLNDRLDYVCRDGYESRDGRTTGSIVCGNDGWSDTPTCYERECSIPQIDSLLNVEPKKRTYKVGDVLKFSCRQRRIRVGADSIQCYHFGWSPDFPICKEHVRACGPPPPLPNGEVKETQKEEYGHSEEVEYVCNPRFLLKGSNKTQCVDGKWTTLPVCIEEESTCGDIPELDHGDVQPSAPPYHHGDSVEFNCREAFTMIGHRSVMCLRGTWTQLPQCIATDELVKCTFPKLILRETNPSDENEFNHGHNINYKCKGKSKRSVCINGKWDPEVTCTEEKVQSCPPPPQIPNAQDMTTTVNYRDGEKISVLCQEKYLIQGEEEIVCKDGRWESTPRCVEKIPCSQPPHIEHGTIESPNSPEEKKERFEPKLYPHSTRLSYICDDGFRISEEDRITCHMGKWSSPPQCVGIPCEQPPPIPHGVQSHKLRSYQYGEEVMYSCTEGFGIDGPASIKCLGGKWSDPPECIKTDCFSLPSFDDAILIDQKKESYRSGEQVSYKCPKYYQLDGSSIVQCINGKWIGRPTCRDVSCEKPPKVENAVILSVMPRYPPGERVRYECNKPFDLFGEIEVTCLNGTWTDPPQCKDSKGKCGPPPPIDNGDITSFPLPVYAPGSSVEYQCQSFHVLQGNRNIICRNGQWSEPPNCLDACVISEEMMEKHKIELRWSYDKKLYSETGDTVEFTCKRRYRPKTPPATFRTTCREGKVAYPTCG</sequence>
<feature type="domain" description="Sushi" evidence="6">
    <location>
        <begin position="353"/>
        <end position="411"/>
    </location>
</feature>
<feature type="domain" description="Sushi" evidence="6">
    <location>
        <begin position="171"/>
        <end position="232"/>
    </location>
</feature>
<feature type="domain" description="Sushi" evidence="6">
    <location>
        <begin position="112"/>
        <end position="169"/>
    </location>
</feature>
<evidence type="ECO:0000256" key="4">
    <source>
        <dbReference type="PROSITE-ProRule" id="PRU00302"/>
    </source>
</evidence>
<dbReference type="CDD" id="cd00033">
    <property type="entry name" value="CCP"/>
    <property type="match status" value="11"/>
</dbReference>
<feature type="domain" description="Sushi" evidence="6">
    <location>
        <begin position="777"/>
        <end position="834"/>
    </location>
</feature>
<keyword evidence="3 4" id="KW-1015">Disulfide bond</keyword>
<feature type="disulfide bond" evidence="4">
    <location>
        <begin position="355"/>
        <end position="398"/>
    </location>
</feature>
<feature type="domain" description="Sushi" evidence="6">
    <location>
        <begin position="532"/>
        <end position="589"/>
    </location>
</feature>
<accession>A0ABM1DCR5</accession>
<dbReference type="Gene3D" id="2.10.70.10">
    <property type="entry name" value="Complement Module, domain 1"/>
    <property type="match status" value="15"/>
</dbReference>
<keyword evidence="2" id="KW-0732">Signal</keyword>
<evidence type="ECO:0000256" key="1">
    <source>
        <dbReference type="ARBA" id="ARBA00022659"/>
    </source>
</evidence>
<feature type="domain" description="Sushi" evidence="6">
    <location>
        <begin position="837"/>
        <end position="895"/>
    </location>
</feature>
<evidence type="ECO:0000259" key="6">
    <source>
        <dbReference type="PROSITE" id="PS50923"/>
    </source>
</evidence>
<dbReference type="Pfam" id="PF00084">
    <property type="entry name" value="Sushi"/>
    <property type="match status" value="13"/>
</dbReference>
<keyword evidence="1 4" id="KW-0768">Sushi</keyword>
<dbReference type="SUPFAM" id="SSF57535">
    <property type="entry name" value="Complement control module/SCR domain"/>
    <property type="match status" value="13"/>
</dbReference>
<evidence type="ECO:0000256" key="3">
    <source>
        <dbReference type="ARBA" id="ARBA00023157"/>
    </source>
</evidence>
<feature type="domain" description="Sushi" evidence="6">
    <location>
        <begin position="718"/>
        <end position="776"/>
    </location>
</feature>
<protein>
    <submittedName>
        <fullName evidence="8">Complement factor H-like</fullName>
    </submittedName>
</protein>
<gene>
    <name evidence="8" type="primary">LOC101393840</name>
</gene>
<feature type="domain" description="Sushi" evidence="6">
    <location>
        <begin position="660"/>
        <end position="717"/>
    </location>
</feature>
<evidence type="ECO:0000313" key="8">
    <source>
        <dbReference type="RefSeq" id="XP_014649596.1"/>
    </source>
</evidence>